<dbReference type="Pfam" id="PF10022">
    <property type="entry name" value="DUF2264"/>
    <property type="match status" value="1"/>
</dbReference>
<organism evidence="3 4">
    <name type="scientific">Paenibacillus mucilaginosus (strain KNP414)</name>
    <dbReference type="NCBI Taxonomy" id="1036673"/>
    <lineage>
        <taxon>Bacteria</taxon>
        <taxon>Bacillati</taxon>
        <taxon>Bacillota</taxon>
        <taxon>Bacilli</taxon>
        <taxon>Bacillales</taxon>
        <taxon>Paenibacillaceae</taxon>
        <taxon>Paenibacillus</taxon>
    </lineage>
</organism>
<feature type="domain" description="DUF2264" evidence="2">
    <location>
        <begin position="364"/>
        <end position="587"/>
    </location>
</feature>
<dbReference type="InterPro" id="IPR049349">
    <property type="entry name" value="DUF2264_N"/>
</dbReference>
<dbReference type="PANTHER" id="PTHR35339:SF4">
    <property type="entry name" value="LINALOOL DEHYDRATASE_ISOMERASE DOMAIN-CONTAINING PROTEIN"/>
    <property type="match status" value="1"/>
</dbReference>
<dbReference type="InterPro" id="IPR016624">
    <property type="entry name" value="UCP014753"/>
</dbReference>
<gene>
    <name evidence="3" type="ordered locus">KNP414_02165</name>
</gene>
<dbReference type="KEGG" id="pms:KNP414_02165"/>
<dbReference type="Proteomes" id="UP000006620">
    <property type="component" value="Chromosome"/>
</dbReference>
<dbReference type="PATRIC" id="fig|1036673.3.peg.1944"/>
<reference evidence="4" key="1">
    <citation type="submission" date="2011-06" db="EMBL/GenBank/DDBJ databases">
        <title>Complete genome sequence of Paenibacillus mucilaginosus KNP414.</title>
        <authorList>
            <person name="Wang J."/>
            <person name="Hu S."/>
            <person name="Hu X."/>
            <person name="Zhang B."/>
            <person name="Dong D."/>
            <person name="Zhang S."/>
            <person name="Zhao K."/>
            <person name="Wu D."/>
        </authorList>
    </citation>
    <scope>NUCLEOTIDE SEQUENCE [LARGE SCALE GENOMIC DNA]</scope>
    <source>
        <strain evidence="4">KNP414</strain>
    </source>
</reference>
<evidence type="ECO:0008006" key="5">
    <source>
        <dbReference type="Google" id="ProtNLM"/>
    </source>
</evidence>
<name>F8F4Z6_PAEMK</name>
<protein>
    <recommendedName>
        <fullName evidence="5">DUF2264 domain-containing protein</fullName>
    </recommendedName>
</protein>
<evidence type="ECO:0000313" key="4">
    <source>
        <dbReference type="Proteomes" id="UP000006620"/>
    </source>
</evidence>
<feature type="domain" description="DUF2264" evidence="1">
    <location>
        <begin position="13"/>
        <end position="354"/>
    </location>
</feature>
<proteinExistence type="predicted"/>
<dbReference type="HOGENOM" id="CLU_028269_1_1_9"/>
<sequence length="627" mass="69191">MKSQPISNNPLVTREDLILAFRQLSAPLLPYYSPGSARLELGGTAASYPREVAGYEGFSRVLWGLVPLLAGGETSELLETVLEGIRSGTDPGHEEYWGTVHDYDQKSVEMAAFGLALALVPELLREKLSGEELERLAAWLRQINGRKLWDCNWLFFRVIVQIGFKKAGLPYDAELTGQTLDEIERFYLGDGWYADGVGGHSDYYVPFAIHYYGLLYAKLMEAEDPERSRLYKERAALFARRFLHWFAEDGSALPYGRSLAYRFSQSAFWSALVFAGVEPYPLGVTKGLILRNLRWWFAQGIFAPDGTLTIGYAYPNLIMAENYNAPGSPYWALKTFLPLALPADHPFWTAEELPMPEPEESLTVQHAPHLVFRRADSGKVPHVLAFNSGHGSSNEHTHTSAKYEKFAYSTLFGFSVPRAEWGLAQGAFDSMLALSEGDNLYRVKRRCEEARITDDGLIYARWKPWADVEVHTWLVPGTPWHIRVHGIRTARTLDAAEGGFALGIERSGGVSAGPVETAVREDAAYAAWAGTASGILRLYGSGGTAELIVPNANTNLLHPRTVIPTIRTRIEPGVTWLASAVYGEGGVSGGAGSWEAAPMALVTGGELVIYAEADGSGEPLLRRRLEL</sequence>
<evidence type="ECO:0000313" key="3">
    <source>
        <dbReference type="EMBL" id="AEI40726.1"/>
    </source>
</evidence>
<evidence type="ECO:0000259" key="1">
    <source>
        <dbReference type="Pfam" id="PF10022"/>
    </source>
</evidence>
<evidence type="ECO:0000259" key="2">
    <source>
        <dbReference type="Pfam" id="PF20938"/>
    </source>
</evidence>
<dbReference type="PANTHER" id="PTHR35339">
    <property type="entry name" value="LINALOOL DEHYDRATASE_ISOMERASE DOMAIN-CONTAINING PROTEIN"/>
    <property type="match status" value="1"/>
</dbReference>
<dbReference type="InterPro" id="IPR049237">
    <property type="entry name" value="DUF2264_C"/>
</dbReference>
<reference evidence="3 4" key="2">
    <citation type="journal article" date="2013" name="Genome Announc.">
        <title>Genome Sequence of Growth-Improving Paenibacillus mucilaginosus Strain KNP414.</title>
        <authorList>
            <person name="Lu J.J."/>
            <person name="Wang J.F."/>
            <person name="Hu X.F."/>
        </authorList>
    </citation>
    <scope>NUCLEOTIDE SEQUENCE [LARGE SCALE GENOMIC DNA]</scope>
    <source>
        <strain evidence="3 4">KNP414</strain>
    </source>
</reference>
<accession>F8F4Z6</accession>
<dbReference type="RefSeq" id="WP_013915887.1">
    <property type="nucleotide sequence ID" value="NC_015690.1"/>
</dbReference>
<dbReference type="PIRSF" id="PIRSF014753">
    <property type="entry name" value="UCP014753"/>
    <property type="match status" value="1"/>
</dbReference>
<dbReference type="Pfam" id="PF20938">
    <property type="entry name" value="DUF2264_C"/>
    <property type="match status" value="1"/>
</dbReference>
<dbReference type="AlphaFoldDB" id="F8F4Z6"/>
<dbReference type="EMBL" id="CP002869">
    <property type="protein sequence ID" value="AEI40726.1"/>
    <property type="molecule type" value="Genomic_DNA"/>
</dbReference>